<feature type="domain" description="SpaA-like prealbumin fold" evidence="3">
    <location>
        <begin position="262"/>
        <end position="386"/>
    </location>
</feature>
<dbReference type="RefSeq" id="WP_255910520.1">
    <property type="nucleotide sequence ID" value="NZ_JANFQO010000001.1"/>
</dbReference>
<accession>A0ABT1QLU6</accession>
<proteinExistence type="predicted"/>
<dbReference type="InterPro" id="IPR047589">
    <property type="entry name" value="DUF11_rpt"/>
</dbReference>
<dbReference type="NCBIfam" id="TIGR01451">
    <property type="entry name" value="B_ant_repeat"/>
    <property type="match status" value="1"/>
</dbReference>
<organism evidence="4 5">
    <name type="scientific">Tahibacter harae</name>
    <dbReference type="NCBI Taxonomy" id="2963937"/>
    <lineage>
        <taxon>Bacteria</taxon>
        <taxon>Pseudomonadati</taxon>
        <taxon>Pseudomonadota</taxon>
        <taxon>Gammaproteobacteria</taxon>
        <taxon>Lysobacterales</taxon>
        <taxon>Rhodanobacteraceae</taxon>
        <taxon>Tahibacter</taxon>
    </lineage>
</organism>
<evidence type="ECO:0000259" key="3">
    <source>
        <dbReference type="Pfam" id="PF24514"/>
    </source>
</evidence>
<keyword evidence="1" id="KW-1133">Transmembrane helix</keyword>
<comment type="caution">
    <text evidence="4">The sequence shown here is derived from an EMBL/GenBank/DDBJ whole genome shotgun (WGS) entry which is preliminary data.</text>
</comment>
<dbReference type="EMBL" id="JANFQO010000001">
    <property type="protein sequence ID" value="MCQ4163402.1"/>
    <property type="molecule type" value="Genomic_DNA"/>
</dbReference>
<dbReference type="InterPro" id="IPR001434">
    <property type="entry name" value="OmcB-like_DUF11"/>
</dbReference>
<feature type="transmembrane region" description="Helical" evidence="1">
    <location>
        <begin position="645"/>
        <end position="665"/>
    </location>
</feature>
<keyword evidence="5" id="KW-1185">Reference proteome</keyword>
<feature type="domain" description="DUF11" evidence="2">
    <location>
        <begin position="516"/>
        <end position="617"/>
    </location>
</feature>
<evidence type="ECO:0000313" key="4">
    <source>
        <dbReference type="EMBL" id="MCQ4163402.1"/>
    </source>
</evidence>
<keyword evidence="1" id="KW-0812">Transmembrane</keyword>
<evidence type="ECO:0000313" key="5">
    <source>
        <dbReference type="Proteomes" id="UP001165498"/>
    </source>
</evidence>
<dbReference type="Pfam" id="PF01345">
    <property type="entry name" value="DUF11"/>
    <property type="match status" value="2"/>
</dbReference>
<dbReference type="Pfam" id="PF24514">
    <property type="entry name" value="SpaA_4"/>
    <property type="match status" value="1"/>
</dbReference>
<keyword evidence="1" id="KW-0472">Membrane</keyword>
<gene>
    <name evidence="4" type="ORF">NM961_01635</name>
</gene>
<dbReference type="InterPro" id="IPR055371">
    <property type="entry name" value="SpaA_PFL_dom_4"/>
</dbReference>
<reference evidence="4" key="1">
    <citation type="submission" date="2022-07" db="EMBL/GenBank/DDBJ databases">
        <title>Tahibacter sp., a new gammaproteobacterium isolated from the silt sample collected at pig farm.</title>
        <authorList>
            <person name="Chen H."/>
        </authorList>
    </citation>
    <scope>NUCLEOTIDE SEQUENCE</scope>
    <source>
        <strain evidence="4">P2K</strain>
    </source>
</reference>
<name>A0ABT1QLU6_9GAMM</name>
<sequence>MNELICRRPVGGSDTARDVSGCAGGGGGIRRRAGTAALLLTGAALLLPAAVAAQSRTVFGTNYSGTTGFSFTLGGVAGNNAVVSNATCEVGAPYGGGMAPTGTNYPGAFYTPAPTPGVTPGIAVNINRDGAVAGCATVVPSFRTTLTFAQAFDSGAVRMHYLNSDAGQYEFAPTAGLSIVRLSGNNEFEVTGTLVNSTARTANVGGCEANDGSNPEGACGTIRLDAAAGSLGQVIWDNIDIVNSAGSGDGHVLMFSLTQPSLQIRKRTTGATGSNSFTFSYPSNVQSDAAAPTAATGETIAVATDNTFVDGLVRYIANSAQDTTLSEAVPAGWTLSDASCIDLANGNAVVATLAAPVTGPATASLTLAAADVGPDAQIRCDFTNAKADPRLDIVKTASAGSFVVGVPASYTLQVTNGGTGATTAAATVTDAIPAALTPGTAPAGCTIAGQDASCTIPAGLAAGASVSFVIPVTPTPAADGTTVTNTALVSGGGDTTCPTAAHCSSSTTTPVGAPQLSLAKTASTAGFVVGVPASYTLTVANTGSAATTEITTVTDPVPATLAVGTPLPAGCTAAGQVVTCTIAAGLAPGAQAAFTIPVTPNLTAADTAVVNTATLSGNGCGSGSGCSSAVTTPVAPSPQQRPVPALGPAGVVGLGGLLALVALVAQRRRPLRRY</sequence>
<evidence type="ECO:0000259" key="2">
    <source>
        <dbReference type="Pfam" id="PF01345"/>
    </source>
</evidence>
<dbReference type="Proteomes" id="UP001165498">
    <property type="component" value="Unassembled WGS sequence"/>
</dbReference>
<evidence type="ECO:0000256" key="1">
    <source>
        <dbReference type="SAM" id="Phobius"/>
    </source>
</evidence>
<protein>
    <submittedName>
        <fullName evidence="4">DUF11 domain-containing protein</fullName>
    </submittedName>
</protein>
<feature type="domain" description="DUF11" evidence="2">
    <location>
        <begin position="391"/>
        <end position="491"/>
    </location>
</feature>